<dbReference type="EMBL" id="BKCJ011760864">
    <property type="protein sequence ID" value="GFD50713.1"/>
    <property type="molecule type" value="Genomic_DNA"/>
</dbReference>
<keyword evidence="1" id="KW-0418">Kinase</keyword>
<organism evidence="1">
    <name type="scientific">Tanacetum cinerariifolium</name>
    <name type="common">Dalmatian daisy</name>
    <name type="synonym">Chrysanthemum cinerariifolium</name>
    <dbReference type="NCBI Taxonomy" id="118510"/>
    <lineage>
        <taxon>Eukaryota</taxon>
        <taxon>Viridiplantae</taxon>
        <taxon>Streptophyta</taxon>
        <taxon>Embryophyta</taxon>
        <taxon>Tracheophyta</taxon>
        <taxon>Spermatophyta</taxon>
        <taxon>Magnoliopsida</taxon>
        <taxon>eudicotyledons</taxon>
        <taxon>Gunneridae</taxon>
        <taxon>Pentapetalae</taxon>
        <taxon>asterids</taxon>
        <taxon>campanulids</taxon>
        <taxon>Asterales</taxon>
        <taxon>Asteraceae</taxon>
        <taxon>Asteroideae</taxon>
        <taxon>Anthemideae</taxon>
        <taxon>Anthemidinae</taxon>
        <taxon>Tanacetum</taxon>
    </lineage>
</organism>
<accession>A0A699WU38</accession>
<sequence length="62" mass="6961">LMVLFALDPSYRGSAGSALKHEFFHTSPWACDLSGLPVIQVDDDDLAQASELRKSRKQRTRK</sequence>
<reference evidence="1" key="1">
    <citation type="journal article" date="2019" name="Sci. Rep.">
        <title>Draft genome of Tanacetum cinerariifolium, the natural source of mosquito coil.</title>
        <authorList>
            <person name="Yamashiro T."/>
            <person name="Shiraishi A."/>
            <person name="Satake H."/>
            <person name="Nakayama K."/>
        </authorList>
    </citation>
    <scope>NUCLEOTIDE SEQUENCE</scope>
</reference>
<feature type="non-terminal residue" evidence="1">
    <location>
        <position position="62"/>
    </location>
</feature>
<proteinExistence type="predicted"/>
<protein>
    <submittedName>
        <fullName evidence="1">Probable serine/threonine-protein kinase At1g54610</fullName>
    </submittedName>
</protein>
<feature type="non-terminal residue" evidence="1">
    <location>
        <position position="1"/>
    </location>
</feature>
<gene>
    <name evidence="1" type="ORF">Tci_922682</name>
</gene>
<dbReference type="GO" id="GO:0016301">
    <property type="term" value="F:kinase activity"/>
    <property type="evidence" value="ECO:0007669"/>
    <property type="project" value="UniProtKB-KW"/>
</dbReference>
<name>A0A699WU38_TANCI</name>
<keyword evidence="1" id="KW-0808">Transferase</keyword>
<comment type="caution">
    <text evidence="1">The sequence shown here is derived from an EMBL/GenBank/DDBJ whole genome shotgun (WGS) entry which is preliminary data.</text>
</comment>
<dbReference type="AlphaFoldDB" id="A0A699WU38"/>
<evidence type="ECO:0000313" key="1">
    <source>
        <dbReference type="EMBL" id="GFD50713.1"/>
    </source>
</evidence>